<feature type="transmembrane region" description="Helical" evidence="6">
    <location>
        <begin position="250"/>
        <end position="274"/>
    </location>
</feature>
<organism evidence="7">
    <name type="scientific">Aeromonas hydrophila</name>
    <dbReference type="NCBI Taxonomy" id="644"/>
    <lineage>
        <taxon>Bacteria</taxon>
        <taxon>Pseudomonadati</taxon>
        <taxon>Pseudomonadota</taxon>
        <taxon>Gammaproteobacteria</taxon>
        <taxon>Aeromonadales</taxon>
        <taxon>Aeromonadaceae</taxon>
        <taxon>Aeromonas</taxon>
    </lineage>
</organism>
<evidence type="ECO:0000256" key="3">
    <source>
        <dbReference type="ARBA" id="ARBA00022692"/>
    </source>
</evidence>
<dbReference type="PANTHER" id="PTHR30250:SF11">
    <property type="entry name" value="O-ANTIGEN TRANSPORTER-RELATED"/>
    <property type="match status" value="1"/>
</dbReference>
<feature type="transmembrane region" description="Helical" evidence="6">
    <location>
        <begin position="437"/>
        <end position="458"/>
    </location>
</feature>
<protein>
    <submittedName>
        <fullName evidence="7">O antigen flippase</fullName>
    </submittedName>
</protein>
<comment type="subcellular location">
    <subcellularLocation>
        <location evidence="1">Cell membrane</location>
        <topology evidence="1">Multi-pass membrane protein</topology>
    </subcellularLocation>
</comment>
<reference evidence="7" key="1">
    <citation type="submission" date="2018-06" db="EMBL/GenBank/DDBJ databases">
        <title>Genetic diversity of the Aeromonas Hydrophila O antigens and development of a suspension array for serotype detection.</title>
        <authorList>
            <person name="Cao H."/>
            <person name="Liu B."/>
        </authorList>
    </citation>
    <scope>NUCLEOTIDE SEQUENCE</scope>
    <source>
        <strain evidence="7">G5381</strain>
    </source>
</reference>
<feature type="transmembrane region" description="Helical" evidence="6">
    <location>
        <begin position="37"/>
        <end position="61"/>
    </location>
</feature>
<feature type="transmembrane region" description="Helical" evidence="6">
    <location>
        <begin position="410"/>
        <end position="431"/>
    </location>
</feature>
<feature type="transmembrane region" description="Helical" evidence="6">
    <location>
        <begin position="326"/>
        <end position="348"/>
    </location>
</feature>
<feature type="transmembrane region" description="Helical" evidence="6">
    <location>
        <begin position="379"/>
        <end position="398"/>
    </location>
</feature>
<keyword evidence="5 6" id="KW-0472">Membrane</keyword>
<proteinExistence type="predicted"/>
<evidence type="ECO:0000256" key="2">
    <source>
        <dbReference type="ARBA" id="ARBA00022475"/>
    </source>
</evidence>
<keyword evidence="4 6" id="KW-1133">Transmembrane helix</keyword>
<keyword evidence="2" id="KW-1003">Cell membrane</keyword>
<accession>A0A346ACR5</accession>
<evidence type="ECO:0000313" key="7">
    <source>
        <dbReference type="EMBL" id="AXL05027.1"/>
    </source>
</evidence>
<feature type="transmembrane region" description="Helical" evidence="6">
    <location>
        <begin position="355"/>
        <end position="373"/>
    </location>
</feature>
<evidence type="ECO:0000256" key="5">
    <source>
        <dbReference type="ARBA" id="ARBA00023136"/>
    </source>
</evidence>
<dbReference type="AlphaFoldDB" id="A0A346ACR5"/>
<evidence type="ECO:0000256" key="1">
    <source>
        <dbReference type="ARBA" id="ARBA00004651"/>
    </source>
</evidence>
<dbReference type="PANTHER" id="PTHR30250">
    <property type="entry name" value="PST FAMILY PREDICTED COLANIC ACID TRANSPORTER"/>
    <property type="match status" value="1"/>
</dbReference>
<feature type="transmembrane region" description="Helical" evidence="6">
    <location>
        <begin position="139"/>
        <end position="163"/>
    </location>
</feature>
<name>A0A346ACR5_AERHY</name>
<feature type="transmembrane region" description="Helical" evidence="6">
    <location>
        <begin position="112"/>
        <end position="132"/>
    </location>
</feature>
<feature type="transmembrane region" description="Helical" evidence="6">
    <location>
        <begin position="175"/>
        <end position="195"/>
    </location>
</feature>
<feature type="transmembrane region" description="Helical" evidence="6">
    <location>
        <begin position="294"/>
        <end position="314"/>
    </location>
</feature>
<feature type="transmembrane region" description="Helical" evidence="6">
    <location>
        <begin position="216"/>
        <end position="238"/>
    </location>
</feature>
<dbReference type="EMBL" id="MH449681">
    <property type="protein sequence ID" value="AXL05027.1"/>
    <property type="molecule type" value="Genomic_DNA"/>
</dbReference>
<keyword evidence="3 6" id="KW-0812">Transmembrane</keyword>
<dbReference type="InterPro" id="IPR002797">
    <property type="entry name" value="Polysacc_synth"/>
</dbReference>
<gene>
    <name evidence="7" type="primary">wzx</name>
</gene>
<evidence type="ECO:0000256" key="6">
    <source>
        <dbReference type="SAM" id="Phobius"/>
    </source>
</evidence>
<sequence length="471" mass="53801">MKIKYLMAYSFGAAGSAVFGFLTLFIMAWYIPKQEIGLFSFFQTVVNLLVIVIPMGLDQAYVREYHEKYDKRYLFYITLFPVLIIFLILSVGGSFYANEISMYAFSRNDPNMILWLYIASFSSIMIRYFALVVRMEENVIAYSLSQLLPKIVFLLFIVALPFFKFSNVDGLTLSISYTIALLFTLVYFAVVKFELIKYAVRAGIGSTKEFRTLFKYSFPLMLSGLAFWGLTAMDRLFISKLSSFEELASYSVAITFVSGVLLLQTVFSTVWIPLVFKAAAKKREQKIIQRGIDIFTVLLVIIWGVVNTLSYLIPKFLPSAYKDIDLIVISSLSYPILLIITDVTSLGINLSKRTIFSFFSTIIAVLFNVILNFCLVKKYGALGAAVATSLSFYVYFATKTYFAFRYHHKFRFIKGGGIITICVALSLSPLVYDLSPLIILVSLYSIVAYKCELTKYWNIYTRFKRVKKIRT</sequence>
<dbReference type="RefSeq" id="WP_323883183.1">
    <property type="nucleotide sequence ID" value="NZ_JAPECE010000004.1"/>
</dbReference>
<dbReference type="InterPro" id="IPR050833">
    <property type="entry name" value="Poly_Biosynth_Transport"/>
</dbReference>
<feature type="transmembrane region" description="Helical" evidence="6">
    <location>
        <begin position="7"/>
        <end position="31"/>
    </location>
</feature>
<dbReference type="GO" id="GO:0005886">
    <property type="term" value="C:plasma membrane"/>
    <property type="evidence" value="ECO:0007669"/>
    <property type="project" value="UniProtKB-SubCell"/>
</dbReference>
<feature type="transmembrane region" description="Helical" evidence="6">
    <location>
        <begin position="73"/>
        <end position="92"/>
    </location>
</feature>
<dbReference type="Pfam" id="PF01943">
    <property type="entry name" value="Polysacc_synt"/>
    <property type="match status" value="1"/>
</dbReference>
<evidence type="ECO:0000256" key="4">
    <source>
        <dbReference type="ARBA" id="ARBA00022989"/>
    </source>
</evidence>